<feature type="transmembrane region" description="Helical" evidence="2">
    <location>
        <begin position="327"/>
        <end position="344"/>
    </location>
</feature>
<feature type="transmembrane region" description="Helical" evidence="2">
    <location>
        <begin position="380"/>
        <end position="399"/>
    </location>
</feature>
<dbReference type="EMBL" id="MU853411">
    <property type="protein sequence ID" value="KAK4133799.1"/>
    <property type="molecule type" value="Genomic_DNA"/>
</dbReference>
<sequence length="401" mass="43605">MSEPTHDQKDTGSPATAPETAAPSTSTPTEEFAGFRLQLEKGIGGDGRELNPESTQSGSGTERAPAFRPRTPRPPPLNIGGRGNSQTPPDPIKDQEEPQPSNSKTKETAPTIRRWDTYRSPFSVSDCSSNGSKPRDNAAASHQTPDPVPEAASTPDPAPAAQQSFFFIPTDDPRIAPHSTTPIPGESPTSYRIRDQITRSEHLLGRRLTAAERDGIETLQRELATPLELSATDPTTPGSPEADLPPDMSHYTPGQRIEQLEAAVGFLEGRLVALMSEMDHHRSAFLVLESRVDGAGARAGGARSGWFGGGQKQPQQQQQLWSRGRDWSVGWIVLCLISLVWIVMEGVLHSRRFSDGYGPYLNKGYNGLQSVVVFHSWPQFLWLAVAVMFLGYHSVSGVLRG</sequence>
<feature type="region of interest" description="Disordered" evidence="1">
    <location>
        <begin position="1"/>
        <end position="162"/>
    </location>
</feature>
<evidence type="ECO:0000256" key="2">
    <source>
        <dbReference type="SAM" id="Phobius"/>
    </source>
</evidence>
<accession>A0AAN6UJD3</accession>
<keyword evidence="2" id="KW-0812">Transmembrane</keyword>
<keyword evidence="2" id="KW-0472">Membrane</keyword>
<name>A0AAN6UJD3_9PEZI</name>
<organism evidence="3 4">
    <name type="scientific">Trichocladium antarcticum</name>
    <dbReference type="NCBI Taxonomy" id="1450529"/>
    <lineage>
        <taxon>Eukaryota</taxon>
        <taxon>Fungi</taxon>
        <taxon>Dikarya</taxon>
        <taxon>Ascomycota</taxon>
        <taxon>Pezizomycotina</taxon>
        <taxon>Sordariomycetes</taxon>
        <taxon>Sordariomycetidae</taxon>
        <taxon>Sordariales</taxon>
        <taxon>Chaetomiaceae</taxon>
        <taxon>Trichocladium</taxon>
    </lineage>
</organism>
<feature type="compositionally biased region" description="Low complexity" evidence="1">
    <location>
        <begin position="13"/>
        <end position="31"/>
    </location>
</feature>
<reference evidence="3" key="1">
    <citation type="journal article" date="2023" name="Mol. Phylogenet. Evol.">
        <title>Genome-scale phylogeny and comparative genomics of the fungal order Sordariales.</title>
        <authorList>
            <person name="Hensen N."/>
            <person name="Bonometti L."/>
            <person name="Westerberg I."/>
            <person name="Brannstrom I.O."/>
            <person name="Guillou S."/>
            <person name="Cros-Aarteil S."/>
            <person name="Calhoun S."/>
            <person name="Haridas S."/>
            <person name="Kuo A."/>
            <person name="Mondo S."/>
            <person name="Pangilinan J."/>
            <person name="Riley R."/>
            <person name="LaButti K."/>
            <person name="Andreopoulos B."/>
            <person name="Lipzen A."/>
            <person name="Chen C."/>
            <person name="Yan M."/>
            <person name="Daum C."/>
            <person name="Ng V."/>
            <person name="Clum A."/>
            <person name="Steindorff A."/>
            <person name="Ohm R.A."/>
            <person name="Martin F."/>
            <person name="Silar P."/>
            <person name="Natvig D.O."/>
            <person name="Lalanne C."/>
            <person name="Gautier V."/>
            <person name="Ament-Velasquez S.L."/>
            <person name="Kruys A."/>
            <person name="Hutchinson M.I."/>
            <person name="Powell A.J."/>
            <person name="Barry K."/>
            <person name="Miller A.N."/>
            <person name="Grigoriev I.V."/>
            <person name="Debuchy R."/>
            <person name="Gladieux P."/>
            <person name="Hiltunen Thoren M."/>
            <person name="Johannesson H."/>
        </authorList>
    </citation>
    <scope>NUCLEOTIDE SEQUENCE</scope>
    <source>
        <strain evidence="3">CBS 123565</strain>
    </source>
</reference>
<comment type="caution">
    <text evidence="3">The sequence shown here is derived from an EMBL/GenBank/DDBJ whole genome shotgun (WGS) entry which is preliminary data.</text>
</comment>
<reference evidence="3" key="2">
    <citation type="submission" date="2023-05" db="EMBL/GenBank/DDBJ databases">
        <authorList>
            <consortium name="Lawrence Berkeley National Laboratory"/>
            <person name="Steindorff A."/>
            <person name="Hensen N."/>
            <person name="Bonometti L."/>
            <person name="Westerberg I."/>
            <person name="Brannstrom I.O."/>
            <person name="Guillou S."/>
            <person name="Cros-Aarteil S."/>
            <person name="Calhoun S."/>
            <person name="Haridas S."/>
            <person name="Kuo A."/>
            <person name="Mondo S."/>
            <person name="Pangilinan J."/>
            <person name="Riley R."/>
            <person name="Labutti K."/>
            <person name="Andreopoulos B."/>
            <person name="Lipzen A."/>
            <person name="Chen C."/>
            <person name="Yanf M."/>
            <person name="Daum C."/>
            <person name="Ng V."/>
            <person name="Clum A."/>
            <person name="Ohm R."/>
            <person name="Martin F."/>
            <person name="Silar P."/>
            <person name="Natvig D."/>
            <person name="Lalanne C."/>
            <person name="Gautier V."/>
            <person name="Ament-Velasquez S.L."/>
            <person name="Kruys A."/>
            <person name="Hutchinson M.I."/>
            <person name="Powell A.J."/>
            <person name="Barry K."/>
            <person name="Miller A.N."/>
            <person name="Grigoriev I.V."/>
            <person name="Debuchy R."/>
            <person name="Gladieux P."/>
            <person name="Thoren M.H."/>
            <person name="Johannesson H."/>
        </authorList>
    </citation>
    <scope>NUCLEOTIDE SEQUENCE</scope>
    <source>
        <strain evidence="3">CBS 123565</strain>
    </source>
</reference>
<evidence type="ECO:0000313" key="4">
    <source>
        <dbReference type="Proteomes" id="UP001304895"/>
    </source>
</evidence>
<keyword evidence="2" id="KW-1133">Transmembrane helix</keyword>
<gene>
    <name evidence="3" type="ORF">BT67DRAFT_478413</name>
</gene>
<feature type="compositionally biased region" description="Polar residues" evidence="1">
    <location>
        <begin position="120"/>
        <end position="132"/>
    </location>
</feature>
<feature type="compositionally biased region" description="Basic and acidic residues" evidence="1">
    <location>
        <begin position="1"/>
        <end position="10"/>
    </location>
</feature>
<proteinExistence type="predicted"/>
<dbReference type="Proteomes" id="UP001304895">
    <property type="component" value="Unassembled WGS sequence"/>
</dbReference>
<evidence type="ECO:0000313" key="3">
    <source>
        <dbReference type="EMBL" id="KAK4133799.1"/>
    </source>
</evidence>
<protein>
    <submittedName>
        <fullName evidence="3">Uncharacterized protein</fullName>
    </submittedName>
</protein>
<dbReference type="AlphaFoldDB" id="A0AAN6UJD3"/>
<keyword evidence="4" id="KW-1185">Reference proteome</keyword>
<evidence type="ECO:0000256" key="1">
    <source>
        <dbReference type="SAM" id="MobiDB-lite"/>
    </source>
</evidence>